<dbReference type="Pfam" id="PF20253">
    <property type="entry name" value="DUF6604"/>
    <property type="match status" value="1"/>
</dbReference>
<name>A0A6A6T026_9PLEO</name>
<organism evidence="3 4">
    <name type="scientific">Lophiostoma macrostomum CBS 122681</name>
    <dbReference type="NCBI Taxonomy" id="1314788"/>
    <lineage>
        <taxon>Eukaryota</taxon>
        <taxon>Fungi</taxon>
        <taxon>Dikarya</taxon>
        <taxon>Ascomycota</taxon>
        <taxon>Pezizomycotina</taxon>
        <taxon>Dothideomycetes</taxon>
        <taxon>Pleosporomycetidae</taxon>
        <taxon>Pleosporales</taxon>
        <taxon>Lophiostomataceae</taxon>
        <taxon>Lophiostoma</taxon>
    </lineage>
</organism>
<dbReference type="PANTHER" id="PTHR38795:SF1">
    <property type="entry name" value="DUF6604 DOMAIN-CONTAINING PROTEIN"/>
    <property type="match status" value="1"/>
</dbReference>
<protein>
    <recommendedName>
        <fullName evidence="2">DUF6604 domain-containing protein</fullName>
    </recommendedName>
</protein>
<evidence type="ECO:0000259" key="2">
    <source>
        <dbReference type="Pfam" id="PF20253"/>
    </source>
</evidence>
<keyword evidence="4" id="KW-1185">Reference proteome</keyword>
<dbReference type="OrthoDB" id="5238236at2759"/>
<dbReference type="Proteomes" id="UP000799324">
    <property type="component" value="Unassembled WGS sequence"/>
</dbReference>
<evidence type="ECO:0000256" key="1">
    <source>
        <dbReference type="SAM" id="MobiDB-lite"/>
    </source>
</evidence>
<sequence>MLLPMLSDTYRRYKQDGEDIATWLVTTAKQVGYTADPLTYKGPTQNVKTKRLKGKARMNARKDAVPDAGSGSKPATDATPKYSLHRTFDTTDHGVLRSARNATAAAEEGHAYFLGILQKVRDVLRPLCEQSHAVAEYSTSYKNPNTSLDNIFAALTVEEPIEAFSNAPDVTSPTRHEDQVSIRYEVEPFDDRLESYLAIGAILRDCSKIRDALKHIWRSYAQGATSLAAAAGTTDTAIQMVQSLEDQFVKDHPYHSDTVIARHVFLVVQYLLRGQDVAARIRDLDPTNLTFYDLVESCYMSAYSIVGQFSKRLNEKKSLVKYKPGLYGVFDPSKDREAMSATEKFDEDRLLLLELLPDIGFLQLANRDGDLKATDALTRGVGLLKEPNSHTMTLDFSAQVHLDIQYCLRGKSSMGFADLREFALNAKASLQQNLQFHERLRVDSWPKKNDKALEVIMGLIEYWLEDDAVGVVKSHSMIRGGLPAELAPEKFTFFCNHPWLCGSLLLGIKLDMQKLGIDFLNAWDSAKTTAQIYNAVRKEKLLSKAWPDMDAALKLYGELAIFSGSRPDVVLARLISMAPDIKLLLARCLDADPKLDSRAVLSHKRQRIYTTPEALATICRSLFSEDLALTFDHFQFHRSCWRILCAIKDANAEELERVYGSAYLRTENKLPLVVGYILMTAVQTTKIGGLLLPKKENVASSQMLRQAASAIESMIDSGMGGLGIKTFREEYGSEVEQKVEEMDGNGDQAVQVS</sequence>
<dbReference type="EMBL" id="MU004400">
    <property type="protein sequence ID" value="KAF2652521.1"/>
    <property type="molecule type" value="Genomic_DNA"/>
</dbReference>
<proteinExistence type="predicted"/>
<gene>
    <name evidence="3" type="ORF">K491DRAFT_781027</name>
</gene>
<accession>A0A6A6T026</accession>
<evidence type="ECO:0000313" key="3">
    <source>
        <dbReference type="EMBL" id="KAF2652521.1"/>
    </source>
</evidence>
<dbReference type="AlphaFoldDB" id="A0A6A6T026"/>
<dbReference type="InterPro" id="IPR046539">
    <property type="entry name" value="DUF6604"/>
</dbReference>
<evidence type="ECO:0000313" key="4">
    <source>
        <dbReference type="Proteomes" id="UP000799324"/>
    </source>
</evidence>
<feature type="domain" description="DUF6604" evidence="2">
    <location>
        <begin position="11"/>
        <end position="249"/>
    </location>
</feature>
<feature type="region of interest" description="Disordered" evidence="1">
    <location>
        <begin position="53"/>
        <end position="83"/>
    </location>
</feature>
<reference evidence="3" key="1">
    <citation type="journal article" date="2020" name="Stud. Mycol.">
        <title>101 Dothideomycetes genomes: a test case for predicting lifestyles and emergence of pathogens.</title>
        <authorList>
            <person name="Haridas S."/>
            <person name="Albert R."/>
            <person name="Binder M."/>
            <person name="Bloem J."/>
            <person name="Labutti K."/>
            <person name="Salamov A."/>
            <person name="Andreopoulos B."/>
            <person name="Baker S."/>
            <person name="Barry K."/>
            <person name="Bills G."/>
            <person name="Bluhm B."/>
            <person name="Cannon C."/>
            <person name="Castanera R."/>
            <person name="Culley D."/>
            <person name="Daum C."/>
            <person name="Ezra D."/>
            <person name="Gonzalez J."/>
            <person name="Henrissat B."/>
            <person name="Kuo A."/>
            <person name="Liang C."/>
            <person name="Lipzen A."/>
            <person name="Lutzoni F."/>
            <person name="Magnuson J."/>
            <person name="Mondo S."/>
            <person name="Nolan M."/>
            <person name="Ohm R."/>
            <person name="Pangilinan J."/>
            <person name="Park H.-J."/>
            <person name="Ramirez L."/>
            <person name="Alfaro M."/>
            <person name="Sun H."/>
            <person name="Tritt A."/>
            <person name="Yoshinaga Y."/>
            <person name="Zwiers L.-H."/>
            <person name="Turgeon B."/>
            <person name="Goodwin S."/>
            <person name="Spatafora J."/>
            <person name="Crous P."/>
            <person name="Grigoriev I."/>
        </authorList>
    </citation>
    <scope>NUCLEOTIDE SEQUENCE</scope>
    <source>
        <strain evidence="3">CBS 122681</strain>
    </source>
</reference>
<dbReference type="PANTHER" id="PTHR38795">
    <property type="entry name" value="DUF6604 DOMAIN-CONTAINING PROTEIN"/>
    <property type="match status" value="1"/>
</dbReference>